<dbReference type="InterPro" id="IPR041127">
    <property type="entry name" value="PET_hydrolase/cutinase-like"/>
</dbReference>
<dbReference type="PANTHER" id="PTHR33428">
    <property type="entry name" value="CHLOROPHYLLASE-2, CHLOROPLASTIC"/>
    <property type="match status" value="1"/>
</dbReference>
<accession>A0A1H0P282</accession>
<feature type="domain" description="PET hydrolase/cutinase-like" evidence="1">
    <location>
        <begin position="21"/>
        <end position="191"/>
    </location>
</feature>
<dbReference type="AlphaFoldDB" id="A0A1H0P282"/>
<dbReference type="PANTHER" id="PTHR33428:SF14">
    <property type="entry name" value="CARBOXYLESTERASE TYPE B DOMAIN-CONTAINING PROTEIN"/>
    <property type="match status" value="1"/>
</dbReference>
<evidence type="ECO:0000313" key="3">
    <source>
        <dbReference type="Proteomes" id="UP000198741"/>
    </source>
</evidence>
<dbReference type="GO" id="GO:0016787">
    <property type="term" value="F:hydrolase activity"/>
    <property type="evidence" value="ECO:0007669"/>
    <property type="project" value="UniProtKB-KW"/>
</dbReference>
<dbReference type="Gene3D" id="3.40.50.1820">
    <property type="entry name" value="alpha/beta hydrolase"/>
    <property type="match status" value="1"/>
</dbReference>
<dbReference type="SUPFAM" id="SSF53474">
    <property type="entry name" value="alpha/beta-Hydrolases"/>
    <property type="match status" value="1"/>
</dbReference>
<dbReference type="EMBL" id="LT629710">
    <property type="protein sequence ID" value="SDO99064.1"/>
    <property type="molecule type" value="Genomic_DNA"/>
</dbReference>
<dbReference type="ESTHER" id="9actn-a0a1h0p282">
    <property type="family name" value="Chlorophyllase"/>
</dbReference>
<dbReference type="Pfam" id="PF12740">
    <property type="entry name" value="PETase"/>
    <property type="match status" value="1"/>
</dbReference>
<dbReference type="Proteomes" id="UP000198741">
    <property type="component" value="Chromosome I"/>
</dbReference>
<gene>
    <name evidence="2" type="ORF">SAMN04515671_2588</name>
</gene>
<protein>
    <submittedName>
        <fullName evidence="2">Dienelactone hydrolase</fullName>
    </submittedName>
</protein>
<reference evidence="2 3" key="1">
    <citation type="submission" date="2016-10" db="EMBL/GenBank/DDBJ databases">
        <authorList>
            <person name="de Groot N.N."/>
        </authorList>
    </citation>
    <scope>NUCLEOTIDE SEQUENCE [LARGE SCALE GENOMIC DNA]</scope>
    <source>
        <strain evidence="3">P4-7,KCTC 19426,CECT 7604</strain>
    </source>
</reference>
<dbReference type="InterPro" id="IPR029058">
    <property type="entry name" value="AB_hydrolase_fold"/>
</dbReference>
<name>A0A1H0P282_9ACTN</name>
<evidence type="ECO:0000259" key="1">
    <source>
        <dbReference type="Pfam" id="PF12740"/>
    </source>
</evidence>
<dbReference type="OrthoDB" id="4772420at2"/>
<dbReference type="RefSeq" id="WP_090476418.1">
    <property type="nucleotide sequence ID" value="NZ_LT629710.1"/>
</dbReference>
<keyword evidence="2" id="KW-0378">Hydrolase</keyword>
<keyword evidence="3" id="KW-1185">Reference proteome</keyword>
<dbReference type="STRING" id="1090615.SAMN04515671_2588"/>
<sequence length="279" mass="28807">MPTKSKKTPVGIDRPSLDYLAHRGPHRVAAGNLADAGMPGLVFAPTSGRGLPAVAISHGWLQPAHRYADTMRYLASWGFVVVAPDTEKGPIPSHAAMSRDLSAALHLVATGRLGNGRVRVDARKLGLIGHSIGGGAAVLAAAADSSIGAVVTVTAAATRPSAVEAASRLHIPSLHLVGADDDMADGDGASIAAAWAGPATLRTVKGASHLGLAEGSHWSSTISGSGNEKRIQQVVRLLSTAFLLRHLSEQDQLADELEGKIKGTTLEDLDAVREEAMAD</sequence>
<proteinExistence type="predicted"/>
<organism evidence="2 3">
    <name type="scientific">Nakamurella panacisegetis</name>
    <dbReference type="NCBI Taxonomy" id="1090615"/>
    <lineage>
        <taxon>Bacteria</taxon>
        <taxon>Bacillati</taxon>
        <taxon>Actinomycetota</taxon>
        <taxon>Actinomycetes</taxon>
        <taxon>Nakamurellales</taxon>
        <taxon>Nakamurellaceae</taxon>
        <taxon>Nakamurella</taxon>
    </lineage>
</organism>
<evidence type="ECO:0000313" key="2">
    <source>
        <dbReference type="EMBL" id="SDO99064.1"/>
    </source>
</evidence>